<reference evidence="1 2" key="1">
    <citation type="submission" date="2021-06" db="EMBL/GenBank/DDBJ databases">
        <title>Caerostris darwini draft genome.</title>
        <authorList>
            <person name="Kono N."/>
            <person name="Arakawa K."/>
        </authorList>
    </citation>
    <scope>NUCLEOTIDE SEQUENCE [LARGE SCALE GENOMIC DNA]</scope>
</reference>
<accession>A0AAV4VRB6</accession>
<comment type="caution">
    <text evidence="1">The sequence shown here is derived from an EMBL/GenBank/DDBJ whole genome shotgun (WGS) entry which is preliminary data.</text>
</comment>
<organism evidence="1 2">
    <name type="scientific">Caerostris darwini</name>
    <dbReference type="NCBI Taxonomy" id="1538125"/>
    <lineage>
        <taxon>Eukaryota</taxon>
        <taxon>Metazoa</taxon>
        <taxon>Ecdysozoa</taxon>
        <taxon>Arthropoda</taxon>
        <taxon>Chelicerata</taxon>
        <taxon>Arachnida</taxon>
        <taxon>Araneae</taxon>
        <taxon>Araneomorphae</taxon>
        <taxon>Entelegynae</taxon>
        <taxon>Araneoidea</taxon>
        <taxon>Araneidae</taxon>
        <taxon>Caerostris</taxon>
    </lineage>
</organism>
<evidence type="ECO:0000313" key="2">
    <source>
        <dbReference type="Proteomes" id="UP001054837"/>
    </source>
</evidence>
<gene>
    <name evidence="1" type="ORF">CDAR_277431</name>
</gene>
<dbReference type="AlphaFoldDB" id="A0AAV4VRB6"/>
<evidence type="ECO:0000313" key="1">
    <source>
        <dbReference type="EMBL" id="GIY72925.1"/>
    </source>
</evidence>
<name>A0AAV4VRB6_9ARAC</name>
<keyword evidence="2" id="KW-1185">Reference proteome</keyword>
<proteinExistence type="predicted"/>
<dbReference type="EMBL" id="BPLQ01013532">
    <property type="protein sequence ID" value="GIY72925.1"/>
    <property type="molecule type" value="Genomic_DNA"/>
</dbReference>
<protein>
    <submittedName>
        <fullName evidence="1">Uncharacterized protein</fullName>
    </submittedName>
</protein>
<dbReference type="Proteomes" id="UP001054837">
    <property type="component" value="Unassembled WGS sequence"/>
</dbReference>
<sequence>MYCDLTRDGNRQSSSLLTSLIASWRSSWCFFSTAALHRRDSERDIIVGEISSHARCSMPECLVAPFSSTTHPRRSPAMSFLLRCWSQISCIVVYIGSSGLPPCQTINIIQAQERNLQHKEQLPFSTLLFHALCNFAHLKFSRIVACGCHHAISSSSPMLKKEIATTKKQFSFLLCCCLMHCIYLLI</sequence>